<dbReference type="Proteomes" id="UP000694888">
    <property type="component" value="Unplaced"/>
</dbReference>
<keyword evidence="2" id="KW-1003">Cell membrane</keyword>
<comment type="similarity">
    <text evidence="9">Belongs to the G-protein coupled receptor 1 family.</text>
</comment>
<keyword evidence="7 9" id="KW-0675">Receptor</keyword>
<dbReference type="PROSITE" id="PS50262">
    <property type="entry name" value="G_PROTEIN_RECEP_F1_2"/>
    <property type="match status" value="1"/>
</dbReference>
<dbReference type="InterPro" id="IPR000276">
    <property type="entry name" value="GPCR_Rhodpsn"/>
</dbReference>
<dbReference type="Gene3D" id="1.20.1070.10">
    <property type="entry name" value="Rhodopsin 7-helix transmembrane proteins"/>
    <property type="match status" value="1"/>
</dbReference>
<organism evidence="12 13">
    <name type="scientific">Aplysia californica</name>
    <name type="common">California sea hare</name>
    <dbReference type="NCBI Taxonomy" id="6500"/>
    <lineage>
        <taxon>Eukaryota</taxon>
        <taxon>Metazoa</taxon>
        <taxon>Spiralia</taxon>
        <taxon>Lophotrochozoa</taxon>
        <taxon>Mollusca</taxon>
        <taxon>Gastropoda</taxon>
        <taxon>Heterobranchia</taxon>
        <taxon>Euthyneura</taxon>
        <taxon>Tectipleura</taxon>
        <taxon>Aplysiida</taxon>
        <taxon>Aplysioidea</taxon>
        <taxon>Aplysiidae</taxon>
        <taxon>Aplysia</taxon>
    </lineage>
</organism>
<evidence type="ECO:0000256" key="10">
    <source>
        <dbReference type="SAM" id="Phobius"/>
    </source>
</evidence>
<dbReference type="InterPro" id="IPR050569">
    <property type="entry name" value="TAAR"/>
</dbReference>
<gene>
    <name evidence="13" type="primary">LOC101858064</name>
</gene>
<evidence type="ECO:0000259" key="11">
    <source>
        <dbReference type="PROSITE" id="PS50262"/>
    </source>
</evidence>
<evidence type="ECO:0000256" key="3">
    <source>
        <dbReference type="ARBA" id="ARBA00022692"/>
    </source>
</evidence>
<reference evidence="13" key="1">
    <citation type="submission" date="2025-08" db="UniProtKB">
        <authorList>
            <consortium name="RefSeq"/>
        </authorList>
    </citation>
    <scope>IDENTIFICATION</scope>
</reference>
<feature type="transmembrane region" description="Helical" evidence="10">
    <location>
        <begin position="60"/>
        <end position="83"/>
    </location>
</feature>
<dbReference type="SUPFAM" id="SSF81321">
    <property type="entry name" value="Family A G protein-coupled receptor-like"/>
    <property type="match status" value="1"/>
</dbReference>
<dbReference type="CDD" id="cd00637">
    <property type="entry name" value="7tm_classA_rhodopsin-like"/>
    <property type="match status" value="1"/>
</dbReference>
<dbReference type="PROSITE" id="PS00237">
    <property type="entry name" value="G_PROTEIN_RECEP_F1_1"/>
    <property type="match status" value="1"/>
</dbReference>
<keyword evidence="3 9" id="KW-0812">Transmembrane</keyword>
<evidence type="ECO:0000256" key="6">
    <source>
        <dbReference type="ARBA" id="ARBA00023136"/>
    </source>
</evidence>
<dbReference type="PRINTS" id="PR00237">
    <property type="entry name" value="GPCRRHODOPSN"/>
</dbReference>
<comment type="subcellular location">
    <subcellularLocation>
        <location evidence="1">Cell membrane</location>
        <topology evidence="1">Multi-pass membrane protein</topology>
    </subcellularLocation>
</comment>
<keyword evidence="4 10" id="KW-1133">Transmembrane helix</keyword>
<dbReference type="RefSeq" id="XP_005108757.1">
    <property type="nucleotide sequence ID" value="XM_005108700.2"/>
</dbReference>
<keyword evidence="8 9" id="KW-0807">Transducer</keyword>
<dbReference type="PANTHER" id="PTHR24249:SF422">
    <property type="entry name" value="G-PROTEIN COUPLED RECEPTORS FAMILY 1 PROFILE DOMAIN-CONTAINING PROTEIN"/>
    <property type="match status" value="1"/>
</dbReference>
<feature type="transmembrane region" description="Helical" evidence="10">
    <location>
        <begin position="26"/>
        <end position="51"/>
    </location>
</feature>
<evidence type="ECO:0000256" key="2">
    <source>
        <dbReference type="ARBA" id="ARBA00022475"/>
    </source>
</evidence>
<feature type="transmembrane region" description="Helical" evidence="10">
    <location>
        <begin position="188"/>
        <end position="213"/>
    </location>
</feature>
<name>A0ABM0K4U0_APLCA</name>
<sequence>MFPGPNTTALATFAEDPRPKVVVFSVMWISVLYIPVITIGNLLVIATTYLVKKLHTPDNFVLAGLAIADLLVGVWSLPLYILAEIPATLPMIRSQRWTCSLRYISNSISQCSSLSLLILMCVDRFMAINWPFWYQRHVTNTRMMLVMSVIFAIHLTRAYVVYVQLMRFDVTIQPLTKRCTFNSNAPHLYMLILAIEIGVQLLFALCLCAQVSMTALNQARKMQQDFENLGIEMSESLQNRLASVKITLSLMYLFIVLWAPTILATEIEKLLGSKAAISYRLLTRIPRLANSFLNPLVYAFSRDIYRKAYWYLLTTPPNRWEELSRKLRGDETLTGETVRVRST</sequence>
<keyword evidence="6 10" id="KW-0472">Membrane</keyword>
<dbReference type="Pfam" id="PF00001">
    <property type="entry name" value="7tm_1"/>
    <property type="match status" value="1"/>
</dbReference>
<proteinExistence type="inferred from homology"/>
<evidence type="ECO:0000256" key="5">
    <source>
        <dbReference type="ARBA" id="ARBA00023040"/>
    </source>
</evidence>
<protein>
    <submittedName>
        <fullName evidence="13">Trace amine-associated receptor 9</fullName>
    </submittedName>
</protein>
<evidence type="ECO:0000256" key="4">
    <source>
        <dbReference type="ARBA" id="ARBA00022989"/>
    </source>
</evidence>
<dbReference type="PANTHER" id="PTHR24249">
    <property type="entry name" value="HISTAMINE RECEPTOR-RELATED G-PROTEIN COUPLED RECEPTOR"/>
    <property type="match status" value="1"/>
</dbReference>
<evidence type="ECO:0000256" key="8">
    <source>
        <dbReference type="ARBA" id="ARBA00023224"/>
    </source>
</evidence>
<evidence type="ECO:0000256" key="7">
    <source>
        <dbReference type="ARBA" id="ARBA00023170"/>
    </source>
</evidence>
<feature type="transmembrane region" description="Helical" evidence="10">
    <location>
        <begin position="242"/>
        <end position="263"/>
    </location>
</feature>
<evidence type="ECO:0000256" key="9">
    <source>
        <dbReference type="RuleBase" id="RU000688"/>
    </source>
</evidence>
<evidence type="ECO:0000256" key="1">
    <source>
        <dbReference type="ARBA" id="ARBA00004651"/>
    </source>
</evidence>
<accession>A0ABM0K4U0</accession>
<evidence type="ECO:0000313" key="12">
    <source>
        <dbReference type="Proteomes" id="UP000694888"/>
    </source>
</evidence>
<keyword evidence="5 9" id="KW-0297">G-protein coupled receptor</keyword>
<dbReference type="InterPro" id="IPR017452">
    <property type="entry name" value="GPCR_Rhodpsn_7TM"/>
</dbReference>
<feature type="domain" description="G-protein coupled receptors family 1 profile" evidence="11">
    <location>
        <begin position="40"/>
        <end position="298"/>
    </location>
</feature>
<dbReference type="GeneID" id="101858064"/>
<feature type="transmembrane region" description="Helical" evidence="10">
    <location>
        <begin position="143"/>
        <end position="168"/>
    </location>
</feature>
<evidence type="ECO:0000313" key="13">
    <source>
        <dbReference type="RefSeq" id="XP_005108757.1"/>
    </source>
</evidence>
<keyword evidence="12" id="KW-1185">Reference proteome</keyword>